<keyword evidence="2" id="KW-1185">Reference proteome</keyword>
<accession>A0A095SR50</accession>
<dbReference type="AlphaFoldDB" id="A0A095SR50"/>
<dbReference type="OrthoDB" id="1353806at2"/>
<comment type="caution">
    <text evidence="1">The sequence shown here is derived from an EMBL/GenBank/DDBJ whole genome shotgun (WGS) entry which is preliminary data.</text>
</comment>
<evidence type="ECO:0000313" key="2">
    <source>
        <dbReference type="Proteomes" id="UP000029554"/>
    </source>
</evidence>
<organism evidence="1 2">
    <name type="scientific">Flavobacterium aquatile LMG 4008 = ATCC 11947</name>
    <dbReference type="NCBI Taxonomy" id="1453498"/>
    <lineage>
        <taxon>Bacteria</taxon>
        <taxon>Pseudomonadati</taxon>
        <taxon>Bacteroidota</taxon>
        <taxon>Flavobacteriia</taxon>
        <taxon>Flavobacteriales</taxon>
        <taxon>Flavobacteriaceae</taxon>
        <taxon>Flavobacterium</taxon>
    </lineage>
</organism>
<evidence type="ECO:0000313" key="1">
    <source>
        <dbReference type="EMBL" id="KGD67101.1"/>
    </source>
</evidence>
<gene>
    <name evidence="1" type="ORF">LG45_12805</name>
</gene>
<reference evidence="1 2" key="1">
    <citation type="submission" date="2014-09" db="EMBL/GenBank/DDBJ databases">
        <title>Whole Genome Shotgun of Flavobacterium aquatile LMG 4008.</title>
        <authorList>
            <person name="Gale A.N."/>
            <person name="Pipes S.E."/>
            <person name="Newman J.D."/>
        </authorList>
    </citation>
    <scope>NUCLEOTIDE SEQUENCE [LARGE SCALE GENOMIC DNA]</scope>
    <source>
        <strain evidence="1 2">LMG 4008</strain>
    </source>
</reference>
<dbReference type="eggNOG" id="ENOG5033HVY">
    <property type="taxonomic scope" value="Bacteria"/>
</dbReference>
<protein>
    <submittedName>
        <fullName evidence="1">Uncharacterized protein</fullName>
    </submittedName>
</protein>
<dbReference type="RefSeq" id="WP_035127630.1">
    <property type="nucleotide sequence ID" value="NZ_JRHH01000005.1"/>
</dbReference>
<proteinExistence type="predicted"/>
<sequence length="129" mass="15437">MDFFKNLFKRKTPKIIEKTKSFDEIYSDLGMFEYTELGFKFKSKDFQKSINWSDIDQINTYKKDVVIYDLVAMDIISEGHVLTINEESPGWFQLVLKLKEVFQEIPKDWDINIMQPAFEENFTIIYKKP</sequence>
<dbReference type="EMBL" id="JRHH01000005">
    <property type="protein sequence ID" value="KGD67101.1"/>
    <property type="molecule type" value="Genomic_DNA"/>
</dbReference>
<dbReference type="Proteomes" id="UP000029554">
    <property type="component" value="Unassembled WGS sequence"/>
</dbReference>
<name>A0A095SR50_9FLAO</name>